<name>J0Q4R7_9HYPH</name>
<proteinExistence type="predicted"/>
<dbReference type="RefSeq" id="WP_006589424.1">
    <property type="nucleotide sequence ID" value="NZ_JH725076.1"/>
</dbReference>
<accession>J0Q4R7</accession>
<evidence type="ECO:0008006" key="4">
    <source>
        <dbReference type="Google" id="ProtNLM"/>
    </source>
</evidence>
<reference evidence="2 3" key="1">
    <citation type="submission" date="2012-03" db="EMBL/GenBank/DDBJ databases">
        <title>The Genome Sequence of Bartonella birtlesii LL-WM9.</title>
        <authorList>
            <consortium name="The Broad Institute Genome Sequencing Platform"/>
            <consortium name="The Broad Institute Genome Sequencing Center for Infectious Disease"/>
            <person name="Feldgarden M."/>
            <person name="Kirby J."/>
            <person name="Kosoy M."/>
            <person name="Birtles R."/>
            <person name="Probert W.S."/>
            <person name="Chiaraviglio L."/>
            <person name="Young S.K."/>
            <person name="Zeng Q."/>
            <person name="Gargeya S."/>
            <person name="Fitzgerald M."/>
            <person name="Haas B."/>
            <person name="Abouelleil A."/>
            <person name="Alvarado L."/>
            <person name="Arachchi H.M."/>
            <person name="Berlin A."/>
            <person name="Chapman S.B."/>
            <person name="Gearin G."/>
            <person name="Goldberg J."/>
            <person name="Griggs A."/>
            <person name="Gujja S."/>
            <person name="Hansen M."/>
            <person name="Heiman D."/>
            <person name="Howarth C."/>
            <person name="Larimer J."/>
            <person name="Lui A."/>
            <person name="MacDonald P.J.P."/>
            <person name="McCowen C."/>
            <person name="Montmayeur A."/>
            <person name="Murphy C."/>
            <person name="Neiman D."/>
            <person name="Pearson M."/>
            <person name="Priest M."/>
            <person name="Roberts A."/>
            <person name="Saif S."/>
            <person name="Shea T."/>
            <person name="Sisk P."/>
            <person name="Stolte C."/>
            <person name="Sykes S."/>
            <person name="Wortman J."/>
            <person name="Nusbaum C."/>
            <person name="Birren B."/>
        </authorList>
    </citation>
    <scope>NUCLEOTIDE SEQUENCE [LARGE SCALE GENOMIC DNA]</scope>
    <source>
        <strain evidence="2 3">LL-WM9</strain>
    </source>
</reference>
<evidence type="ECO:0000313" key="3">
    <source>
        <dbReference type="Proteomes" id="UP000008748"/>
    </source>
</evidence>
<dbReference type="EMBL" id="AIMC01000003">
    <property type="protein sequence ID" value="EJF77609.1"/>
    <property type="molecule type" value="Genomic_DNA"/>
</dbReference>
<evidence type="ECO:0000313" key="2">
    <source>
        <dbReference type="EMBL" id="EJF77609.1"/>
    </source>
</evidence>
<gene>
    <name evidence="2" type="ORF">ME7_00493</name>
</gene>
<feature type="signal peptide" evidence="1">
    <location>
        <begin position="1"/>
        <end position="23"/>
    </location>
</feature>
<evidence type="ECO:0000256" key="1">
    <source>
        <dbReference type="SAM" id="SignalP"/>
    </source>
</evidence>
<protein>
    <recommendedName>
        <fullName evidence="4">DUF3828 domain-containing protein</fullName>
    </recommendedName>
</protein>
<dbReference type="AlphaFoldDB" id="J0Q4R7"/>
<comment type="caution">
    <text evidence="2">The sequence shown here is derived from an EMBL/GenBank/DDBJ whole genome shotgun (WGS) entry which is preliminary data.</text>
</comment>
<keyword evidence="1" id="KW-0732">Signal</keyword>
<feature type="chain" id="PRO_5003737903" description="DUF3828 domain-containing protein" evidence="1">
    <location>
        <begin position="24"/>
        <end position="189"/>
    </location>
</feature>
<dbReference type="HOGENOM" id="CLU_107453_1_0_5"/>
<organism evidence="2 3">
    <name type="scientific">Bartonella birtlesii LL-WM9</name>
    <dbReference type="NCBI Taxonomy" id="1094552"/>
    <lineage>
        <taxon>Bacteria</taxon>
        <taxon>Pseudomonadati</taxon>
        <taxon>Pseudomonadota</taxon>
        <taxon>Alphaproteobacteria</taxon>
        <taxon>Hyphomicrobiales</taxon>
        <taxon>Bartonellaceae</taxon>
        <taxon>Bartonella</taxon>
    </lineage>
</organism>
<sequence length="189" mass="21567">MLRICFLFSILLCIASTLLTTQASTISNQKLVDLEQAAFAYSKAIQNADADAILNAIPPQIINNLTAKKKFSKSQFQQIMKSQIERLVENYKIENIHIDQKQKREGKLDNDIPYFIIPVKFVTKTSTGEKCSIQTEIIALLDNNKWYFIRGNDEAILNIANEAFPGLEKVKVNSQKITKYHDWEKGARK</sequence>
<dbReference type="PATRIC" id="fig|1094552.3.peg.512"/>
<dbReference type="Proteomes" id="UP000008748">
    <property type="component" value="Unassembled WGS sequence"/>
</dbReference>
<keyword evidence="3" id="KW-1185">Reference proteome</keyword>